<keyword evidence="9" id="KW-1185">Reference proteome</keyword>
<evidence type="ECO:0000256" key="3">
    <source>
        <dbReference type="ARBA" id="ARBA00022692"/>
    </source>
</evidence>
<dbReference type="Proteomes" id="UP000275256">
    <property type="component" value="Unassembled WGS sequence"/>
</dbReference>
<dbReference type="EMBL" id="REFW01000001">
    <property type="protein sequence ID" value="RMB61960.1"/>
    <property type="molecule type" value="Genomic_DNA"/>
</dbReference>
<reference evidence="8 9" key="1">
    <citation type="submission" date="2018-10" db="EMBL/GenBank/DDBJ databases">
        <title>Tessaracoccus antarcticuss sp. nov., isolated from sediment.</title>
        <authorList>
            <person name="Zhou L.Y."/>
            <person name="Du Z.J."/>
        </authorList>
    </citation>
    <scope>NUCLEOTIDE SEQUENCE [LARGE SCALE GENOMIC DNA]</scope>
    <source>
        <strain evidence="8 9">JDX10</strain>
    </source>
</reference>
<evidence type="ECO:0000256" key="5">
    <source>
        <dbReference type="ARBA" id="ARBA00023136"/>
    </source>
</evidence>
<accession>A0A3M0GAG2</accession>
<dbReference type="InterPro" id="IPR051401">
    <property type="entry name" value="GtrA_CellWall_Glycosyl"/>
</dbReference>
<dbReference type="Pfam" id="PF04138">
    <property type="entry name" value="GtrA_DPMS_TM"/>
    <property type="match status" value="1"/>
</dbReference>
<keyword evidence="4 6" id="KW-1133">Transmembrane helix</keyword>
<organism evidence="8 9">
    <name type="scientific">Tessaracoccus antarcticus</name>
    <dbReference type="NCBI Taxonomy" id="2479848"/>
    <lineage>
        <taxon>Bacteria</taxon>
        <taxon>Bacillati</taxon>
        <taxon>Actinomycetota</taxon>
        <taxon>Actinomycetes</taxon>
        <taxon>Propionibacteriales</taxon>
        <taxon>Propionibacteriaceae</taxon>
        <taxon>Tessaracoccus</taxon>
    </lineage>
</organism>
<evidence type="ECO:0000256" key="6">
    <source>
        <dbReference type="SAM" id="Phobius"/>
    </source>
</evidence>
<evidence type="ECO:0000256" key="1">
    <source>
        <dbReference type="ARBA" id="ARBA00004141"/>
    </source>
</evidence>
<gene>
    <name evidence="8" type="ORF">EAX62_05065</name>
</gene>
<comment type="subcellular location">
    <subcellularLocation>
        <location evidence="1">Membrane</location>
        <topology evidence="1">Multi-pass membrane protein</topology>
    </subcellularLocation>
</comment>
<dbReference type="AlphaFoldDB" id="A0A3M0GAG2"/>
<evidence type="ECO:0000256" key="4">
    <source>
        <dbReference type="ARBA" id="ARBA00022989"/>
    </source>
</evidence>
<dbReference type="GO" id="GO:0000271">
    <property type="term" value="P:polysaccharide biosynthetic process"/>
    <property type="evidence" value="ECO:0007669"/>
    <property type="project" value="InterPro"/>
</dbReference>
<evidence type="ECO:0000313" key="9">
    <source>
        <dbReference type="Proteomes" id="UP000275256"/>
    </source>
</evidence>
<evidence type="ECO:0000259" key="7">
    <source>
        <dbReference type="Pfam" id="PF04138"/>
    </source>
</evidence>
<feature type="transmembrane region" description="Helical" evidence="6">
    <location>
        <begin position="74"/>
        <end position="95"/>
    </location>
</feature>
<feature type="transmembrane region" description="Helical" evidence="6">
    <location>
        <begin position="12"/>
        <end position="34"/>
    </location>
</feature>
<protein>
    <submittedName>
        <fullName evidence="8">GtrA family protein</fullName>
    </submittedName>
</protein>
<feature type="domain" description="GtrA/DPMS transmembrane" evidence="7">
    <location>
        <begin position="14"/>
        <end position="132"/>
    </location>
</feature>
<proteinExistence type="inferred from homology"/>
<name>A0A3M0GAG2_9ACTN</name>
<evidence type="ECO:0000313" key="8">
    <source>
        <dbReference type="EMBL" id="RMB61960.1"/>
    </source>
</evidence>
<dbReference type="InterPro" id="IPR007267">
    <property type="entry name" value="GtrA_DPMS_TM"/>
</dbReference>
<feature type="transmembrane region" description="Helical" evidence="6">
    <location>
        <begin position="40"/>
        <end position="62"/>
    </location>
</feature>
<sequence>MVMHRRPGLGEVGRFAVTGGAAYLVDVALFNLLSASTGHLAAKVISGIAAIAVAYLGSRHYTWPGHRPTGRHPVVVFVAVSVAAAGVQLGCLWLSHDVMGWTGALADNVSANVMGMGLATLLRFWGFRRLVFPGSARDLPAMSPIRGSLGPQWDPQAK</sequence>
<dbReference type="GO" id="GO:0005886">
    <property type="term" value="C:plasma membrane"/>
    <property type="evidence" value="ECO:0007669"/>
    <property type="project" value="TreeGrafter"/>
</dbReference>
<feature type="transmembrane region" description="Helical" evidence="6">
    <location>
        <begin position="101"/>
        <end position="122"/>
    </location>
</feature>
<evidence type="ECO:0000256" key="2">
    <source>
        <dbReference type="ARBA" id="ARBA00009399"/>
    </source>
</evidence>
<keyword evidence="5 6" id="KW-0472">Membrane</keyword>
<dbReference type="PANTHER" id="PTHR38459">
    <property type="entry name" value="PROPHAGE BACTOPRENOL-LINKED GLUCOSE TRANSLOCASE HOMOLOG"/>
    <property type="match status" value="1"/>
</dbReference>
<comment type="similarity">
    <text evidence="2">Belongs to the GtrA family.</text>
</comment>
<keyword evidence="3 6" id="KW-0812">Transmembrane</keyword>
<dbReference type="PANTHER" id="PTHR38459:SF6">
    <property type="entry name" value="ARABINOGALACTAN BIOSYNTHESIS RECRUITING PROTEIN RV3789"/>
    <property type="match status" value="1"/>
</dbReference>
<comment type="caution">
    <text evidence="8">The sequence shown here is derived from an EMBL/GenBank/DDBJ whole genome shotgun (WGS) entry which is preliminary data.</text>
</comment>